<evidence type="ECO:0000256" key="1">
    <source>
        <dbReference type="ARBA" id="ARBA00004141"/>
    </source>
</evidence>
<evidence type="ECO:0000256" key="5">
    <source>
        <dbReference type="SAM" id="MobiDB-lite"/>
    </source>
</evidence>
<keyword evidence="2 6" id="KW-0812">Transmembrane</keyword>
<dbReference type="GO" id="GO:0015179">
    <property type="term" value="F:L-amino acid transmembrane transporter activity"/>
    <property type="evidence" value="ECO:0007669"/>
    <property type="project" value="TreeGrafter"/>
</dbReference>
<feature type="compositionally biased region" description="Basic and acidic residues" evidence="5">
    <location>
        <begin position="34"/>
        <end position="43"/>
    </location>
</feature>
<sequence>MADTHKEDVNGPLYSPNDARDPVERRASATQPDAHAEKSKDGQQRGGVLARVSAFLAIILPPGSIAASAFNIASTTVGAGIFGLPSAANSSGLVMAMIYTCIICILTIFSVYCLALAADHAGVHSYEGVARALLGRKGQYTVAVIRTFHGFSACVAYVISVGDIFSASVKNSDASDFLKRPAGRRLITFILWACLMLPLVIPRRIDSLRHVSTFAVVFMVYVVGIVVVHSCTNGLSENVKDVSVGRSDEAAIVLFNSGNKAIGGLGVFLFAFVCQTNIMEVYADMKDRTLTRFMVATAVGLFLCYILYAATALFGYLDFGSAITGSVLLMYDPVAEPAVMVGYVGVFIKLCASYALLFMSFRNAIYNAVGWDSDRVVFWKHCLFVLSLSTVVLLCGLFIPKINTVFGFAGSVSGASLGFIFPALFLMYAGQFTWTKVGPLLYIVTYFLLICGVCAVVFGTGATILDAVSG</sequence>
<feature type="transmembrane region" description="Helical" evidence="6">
    <location>
        <begin position="250"/>
        <end position="273"/>
    </location>
</feature>
<comment type="subcellular location">
    <subcellularLocation>
        <location evidence="1">Membrane</location>
        <topology evidence="1">Multi-pass membrane protein</topology>
    </subcellularLocation>
</comment>
<feature type="domain" description="Amino acid transporter transmembrane" evidence="7">
    <location>
        <begin position="63"/>
        <end position="464"/>
    </location>
</feature>
<feature type="transmembrane region" description="Helical" evidence="6">
    <location>
        <begin position="213"/>
        <end position="230"/>
    </location>
</feature>
<keyword evidence="3 6" id="KW-1133">Transmembrane helix</keyword>
<dbReference type="PANTHER" id="PTHR22950:SF369">
    <property type="entry name" value="ACID TRANSPORTER 1, PUTATIVE-RELATED"/>
    <property type="match status" value="1"/>
</dbReference>
<dbReference type="Pfam" id="PF01490">
    <property type="entry name" value="Aa_trans"/>
    <property type="match status" value="1"/>
</dbReference>
<dbReference type="Gene3D" id="1.20.1740.10">
    <property type="entry name" value="Amino acid/polyamine transporter I"/>
    <property type="match status" value="1"/>
</dbReference>
<feature type="transmembrane region" description="Helical" evidence="6">
    <location>
        <begin position="405"/>
        <end position="428"/>
    </location>
</feature>
<feature type="transmembrane region" description="Helical" evidence="6">
    <location>
        <begin position="139"/>
        <end position="162"/>
    </location>
</feature>
<feature type="transmembrane region" description="Helical" evidence="6">
    <location>
        <begin position="337"/>
        <end position="357"/>
    </location>
</feature>
<feature type="transmembrane region" description="Helical" evidence="6">
    <location>
        <begin position="440"/>
        <end position="465"/>
    </location>
</feature>
<dbReference type="GO" id="GO:0005737">
    <property type="term" value="C:cytoplasm"/>
    <property type="evidence" value="ECO:0007669"/>
    <property type="project" value="TreeGrafter"/>
</dbReference>
<gene>
    <name evidence="8" type="ORF">TVY486_0807050</name>
</gene>
<evidence type="ECO:0000256" key="6">
    <source>
        <dbReference type="SAM" id="Phobius"/>
    </source>
</evidence>
<dbReference type="EMBL" id="HE573024">
    <property type="protein sequence ID" value="CCC50098.1"/>
    <property type="molecule type" value="Genomic_DNA"/>
</dbReference>
<evidence type="ECO:0000256" key="4">
    <source>
        <dbReference type="ARBA" id="ARBA00023136"/>
    </source>
</evidence>
<organism evidence="8">
    <name type="scientific">Trypanosoma vivax (strain Y486)</name>
    <dbReference type="NCBI Taxonomy" id="1055687"/>
    <lineage>
        <taxon>Eukaryota</taxon>
        <taxon>Discoba</taxon>
        <taxon>Euglenozoa</taxon>
        <taxon>Kinetoplastea</taxon>
        <taxon>Metakinetoplastina</taxon>
        <taxon>Trypanosomatida</taxon>
        <taxon>Trypanosomatidae</taxon>
        <taxon>Trypanosoma</taxon>
        <taxon>Duttonella</taxon>
    </lineage>
</organism>
<feature type="transmembrane region" description="Helical" evidence="6">
    <location>
        <begin position="378"/>
        <end position="399"/>
    </location>
</feature>
<dbReference type="AlphaFoldDB" id="G0TZS0"/>
<protein>
    <submittedName>
        <fullName evidence="8">Putative amino acid transporter</fullName>
    </submittedName>
</protein>
<proteinExistence type="predicted"/>
<feature type="transmembrane region" description="Helical" evidence="6">
    <location>
        <begin position="48"/>
        <end position="73"/>
    </location>
</feature>
<feature type="transmembrane region" description="Helical" evidence="6">
    <location>
        <begin position="293"/>
        <end position="317"/>
    </location>
</feature>
<feature type="region of interest" description="Disordered" evidence="5">
    <location>
        <begin position="1"/>
        <end position="45"/>
    </location>
</feature>
<dbReference type="PANTHER" id="PTHR22950">
    <property type="entry name" value="AMINO ACID TRANSPORTER"/>
    <property type="match status" value="1"/>
</dbReference>
<reference evidence="8" key="1">
    <citation type="journal article" date="2012" name="Proc. Natl. Acad. Sci. U.S.A.">
        <title>Antigenic diversity is generated by distinct evolutionary mechanisms in African trypanosome species.</title>
        <authorList>
            <person name="Jackson A.P."/>
            <person name="Berry A."/>
            <person name="Aslett M."/>
            <person name="Allison H.C."/>
            <person name="Burton P."/>
            <person name="Vavrova-Anderson J."/>
            <person name="Brown R."/>
            <person name="Browne H."/>
            <person name="Corton N."/>
            <person name="Hauser H."/>
            <person name="Gamble J."/>
            <person name="Gilderthorp R."/>
            <person name="Marcello L."/>
            <person name="McQuillan J."/>
            <person name="Otto T.D."/>
            <person name="Quail M.A."/>
            <person name="Sanders M.J."/>
            <person name="van Tonder A."/>
            <person name="Ginger M.L."/>
            <person name="Field M.C."/>
            <person name="Barry J.D."/>
            <person name="Hertz-Fowler C."/>
            <person name="Berriman M."/>
        </authorList>
    </citation>
    <scope>NUCLEOTIDE SEQUENCE</scope>
    <source>
        <strain evidence="8">Y486</strain>
    </source>
</reference>
<feature type="transmembrane region" description="Helical" evidence="6">
    <location>
        <begin position="93"/>
        <end position="118"/>
    </location>
</feature>
<evidence type="ECO:0000259" key="7">
    <source>
        <dbReference type="Pfam" id="PF01490"/>
    </source>
</evidence>
<dbReference type="InterPro" id="IPR013057">
    <property type="entry name" value="AA_transpt_TM"/>
</dbReference>
<name>G0TZS0_TRYVY</name>
<feature type="compositionally biased region" description="Basic and acidic residues" evidence="5">
    <location>
        <begin position="18"/>
        <end position="27"/>
    </location>
</feature>
<dbReference type="GO" id="GO:0016020">
    <property type="term" value="C:membrane"/>
    <property type="evidence" value="ECO:0007669"/>
    <property type="project" value="UniProtKB-SubCell"/>
</dbReference>
<evidence type="ECO:0000313" key="8">
    <source>
        <dbReference type="EMBL" id="CCC50098.1"/>
    </source>
</evidence>
<evidence type="ECO:0000256" key="2">
    <source>
        <dbReference type="ARBA" id="ARBA00022692"/>
    </source>
</evidence>
<evidence type="ECO:0000256" key="3">
    <source>
        <dbReference type="ARBA" id="ARBA00022989"/>
    </source>
</evidence>
<keyword evidence="4 6" id="KW-0472">Membrane</keyword>
<feature type="transmembrane region" description="Helical" evidence="6">
    <location>
        <begin position="182"/>
        <end position="201"/>
    </location>
</feature>
<accession>G0TZS0</accession>
<dbReference type="VEuPathDB" id="TriTrypDB:TvY486_0807050"/>